<dbReference type="GO" id="GO:0016779">
    <property type="term" value="F:nucleotidyltransferase activity"/>
    <property type="evidence" value="ECO:0007669"/>
    <property type="project" value="UniProtKB-KW"/>
</dbReference>
<proteinExistence type="predicted"/>
<name>A0ABU0SJ66_9ACTN</name>
<sequence>MLWRRIVRNHDTDVGLGESIRLGLYAVPAALACSTPALGTSLRLIGA</sequence>
<keyword evidence="1" id="KW-0548">Nucleotidyltransferase</keyword>
<gene>
    <name evidence="1" type="ORF">QF035_000303</name>
</gene>
<dbReference type="Proteomes" id="UP001230328">
    <property type="component" value="Unassembled WGS sequence"/>
</dbReference>
<evidence type="ECO:0000313" key="2">
    <source>
        <dbReference type="Proteomes" id="UP001230328"/>
    </source>
</evidence>
<organism evidence="1 2">
    <name type="scientific">Streptomyces umbrinus</name>
    <dbReference type="NCBI Taxonomy" id="67370"/>
    <lineage>
        <taxon>Bacteria</taxon>
        <taxon>Bacillati</taxon>
        <taxon>Actinomycetota</taxon>
        <taxon>Actinomycetes</taxon>
        <taxon>Kitasatosporales</taxon>
        <taxon>Streptomycetaceae</taxon>
        <taxon>Streptomyces</taxon>
        <taxon>Streptomyces phaeochromogenes group</taxon>
    </lineage>
</organism>
<keyword evidence="2" id="KW-1185">Reference proteome</keyword>
<reference evidence="1 2" key="1">
    <citation type="submission" date="2023-07" db="EMBL/GenBank/DDBJ databases">
        <title>Comparative genomics of wheat-associated soil bacteria to identify genetic determinants of phenazine resistance.</title>
        <authorList>
            <person name="Mouncey N."/>
        </authorList>
    </citation>
    <scope>NUCLEOTIDE SEQUENCE [LARGE SCALE GENOMIC DNA]</scope>
    <source>
        <strain evidence="1 2">V2I4</strain>
    </source>
</reference>
<accession>A0ABU0SJ66</accession>
<keyword evidence="1" id="KW-0808">Transferase</keyword>
<comment type="caution">
    <text evidence="1">The sequence shown here is derived from an EMBL/GenBank/DDBJ whole genome shotgun (WGS) entry which is preliminary data.</text>
</comment>
<dbReference type="PROSITE" id="PS51257">
    <property type="entry name" value="PROKAR_LIPOPROTEIN"/>
    <property type="match status" value="1"/>
</dbReference>
<evidence type="ECO:0000313" key="1">
    <source>
        <dbReference type="EMBL" id="MDQ1022721.1"/>
    </source>
</evidence>
<protein>
    <submittedName>
        <fullName evidence="1">CTP:molybdopterin cytidylyltransferase MocA</fullName>
    </submittedName>
</protein>
<dbReference type="EMBL" id="JAUSZI010000002">
    <property type="protein sequence ID" value="MDQ1022721.1"/>
    <property type="molecule type" value="Genomic_DNA"/>
</dbReference>